<proteinExistence type="predicted"/>
<protein>
    <submittedName>
        <fullName evidence="1">Uncharacterized protein</fullName>
    </submittedName>
</protein>
<dbReference type="RefSeq" id="WP_207329072.1">
    <property type="nucleotide sequence ID" value="NZ_JAFMYW010000002.1"/>
</dbReference>
<evidence type="ECO:0000313" key="1">
    <source>
        <dbReference type="EMBL" id="MBO0949143.1"/>
    </source>
</evidence>
<organism evidence="1 2">
    <name type="scientific">Fibrella forsythiae</name>
    <dbReference type="NCBI Taxonomy" id="2817061"/>
    <lineage>
        <taxon>Bacteria</taxon>
        <taxon>Pseudomonadati</taxon>
        <taxon>Bacteroidota</taxon>
        <taxon>Cytophagia</taxon>
        <taxon>Cytophagales</taxon>
        <taxon>Spirosomataceae</taxon>
        <taxon>Fibrella</taxon>
    </lineage>
</organism>
<gene>
    <name evidence="1" type="ORF">J2I46_11150</name>
</gene>
<evidence type="ECO:0000313" key="2">
    <source>
        <dbReference type="Proteomes" id="UP000664628"/>
    </source>
</evidence>
<keyword evidence="2" id="KW-1185">Reference proteome</keyword>
<sequence>MKRYSLIYLLKEQYQHVGFESHAEAEALLHQLLTNSKRKPIGIYDAKTELFEWAPSYKPNFDQASTEEQARRGNGIITIAQALRRRDSSWNPGDGFRRPSFFA</sequence>
<reference evidence="1 2" key="1">
    <citation type="submission" date="2021-03" db="EMBL/GenBank/DDBJ databases">
        <title>Fibrella sp. HMF5405 genome sequencing and assembly.</title>
        <authorList>
            <person name="Kang H."/>
            <person name="Kim H."/>
            <person name="Bae S."/>
            <person name="Joh K."/>
        </authorList>
    </citation>
    <scope>NUCLEOTIDE SEQUENCE [LARGE SCALE GENOMIC DNA]</scope>
    <source>
        <strain evidence="1 2">HMF5405</strain>
    </source>
</reference>
<accession>A0ABS3JGM1</accession>
<comment type="caution">
    <text evidence="1">The sequence shown here is derived from an EMBL/GenBank/DDBJ whole genome shotgun (WGS) entry which is preliminary data.</text>
</comment>
<dbReference type="EMBL" id="JAFMYW010000002">
    <property type="protein sequence ID" value="MBO0949143.1"/>
    <property type="molecule type" value="Genomic_DNA"/>
</dbReference>
<name>A0ABS3JGM1_9BACT</name>
<dbReference type="Proteomes" id="UP000664628">
    <property type="component" value="Unassembled WGS sequence"/>
</dbReference>